<evidence type="ECO:0000313" key="2">
    <source>
        <dbReference type="EMBL" id="MDU8886617.1"/>
    </source>
</evidence>
<keyword evidence="1" id="KW-0732">Signal</keyword>
<proteinExistence type="predicted"/>
<evidence type="ECO:0008006" key="4">
    <source>
        <dbReference type="Google" id="ProtNLM"/>
    </source>
</evidence>
<keyword evidence="3" id="KW-1185">Reference proteome</keyword>
<evidence type="ECO:0000313" key="3">
    <source>
        <dbReference type="Proteomes" id="UP001268651"/>
    </source>
</evidence>
<evidence type="ECO:0000256" key="1">
    <source>
        <dbReference type="SAM" id="SignalP"/>
    </source>
</evidence>
<organism evidence="2 3">
    <name type="scientific">Gilvirhabdus luticola</name>
    <dbReference type="NCBI Taxonomy" id="3079858"/>
    <lineage>
        <taxon>Bacteria</taxon>
        <taxon>Pseudomonadati</taxon>
        <taxon>Bacteroidota</taxon>
        <taxon>Flavobacteriia</taxon>
        <taxon>Flavobacteriales</taxon>
        <taxon>Flavobacteriaceae</taxon>
        <taxon>Gilvirhabdus</taxon>
    </lineage>
</organism>
<sequence>MKNTYVFLIITLLFSSSLNAQELTVIGGHGSGNSGSGQLLSTTPVVLNDRVDGTPYINEKFAPAVISASENNIFYVRYNAVNDEIEVKGERNSAYALNKYRRDITIQLIAQKKTYQNFMYVDSDNNQTFGYFVHLSNPEANIKLLKKEVVKFFDEKVQVTGYDTPQDAKYKRLADKYFIKKGKENAIVIPNSKKEFAKLFPDHEKEVLAYLKSEKIKLKKEESLTQLFGYLNSL</sequence>
<comment type="caution">
    <text evidence="2">The sequence shown here is derived from an EMBL/GenBank/DDBJ whole genome shotgun (WGS) entry which is preliminary data.</text>
</comment>
<feature type="signal peptide" evidence="1">
    <location>
        <begin position="1"/>
        <end position="20"/>
    </location>
</feature>
<dbReference type="EMBL" id="JAWHTF010000006">
    <property type="protein sequence ID" value="MDU8886617.1"/>
    <property type="molecule type" value="Genomic_DNA"/>
</dbReference>
<accession>A0ABU3U8F3</accession>
<feature type="chain" id="PRO_5046354028" description="DUF2927 domain-containing protein" evidence="1">
    <location>
        <begin position="21"/>
        <end position="234"/>
    </location>
</feature>
<gene>
    <name evidence="2" type="ORF">RXV94_10635</name>
</gene>
<dbReference type="RefSeq" id="WP_316662707.1">
    <property type="nucleotide sequence ID" value="NZ_JAWHTF010000006.1"/>
</dbReference>
<protein>
    <recommendedName>
        <fullName evidence="4">DUF2927 domain-containing protein</fullName>
    </recommendedName>
</protein>
<dbReference type="Proteomes" id="UP001268651">
    <property type="component" value="Unassembled WGS sequence"/>
</dbReference>
<reference evidence="2 3" key="1">
    <citation type="submission" date="2023-10" db="EMBL/GenBank/DDBJ databases">
        <title>Marimonas sp. nov. isolated from tidal mud flat.</title>
        <authorList>
            <person name="Jaincy N.J."/>
            <person name="Srinivasan S."/>
            <person name="Lee S.-S."/>
        </authorList>
    </citation>
    <scope>NUCLEOTIDE SEQUENCE [LARGE SCALE GENOMIC DNA]</scope>
    <source>
        <strain evidence="2 3">MJ-SS3</strain>
    </source>
</reference>
<name>A0ABU3U8F3_9FLAO</name>